<proteinExistence type="predicted"/>
<dbReference type="Pfam" id="PF00392">
    <property type="entry name" value="GntR"/>
    <property type="match status" value="1"/>
</dbReference>
<feature type="domain" description="HTH gntR-type" evidence="5">
    <location>
        <begin position="17"/>
        <end position="85"/>
    </location>
</feature>
<dbReference type="PANTHER" id="PTHR44846:SF17">
    <property type="entry name" value="GNTR-FAMILY TRANSCRIPTIONAL REGULATOR"/>
    <property type="match status" value="1"/>
</dbReference>
<dbReference type="PRINTS" id="PR00035">
    <property type="entry name" value="HTHGNTR"/>
</dbReference>
<dbReference type="InterPro" id="IPR000524">
    <property type="entry name" value="Tscrpt_reg_HTH_GntR"/>
</dbReference>
<dbReference type="InterPro" id="IPR036388">
    <property type="entry name" value="WH-like_DNA-bd_sf"/>
</dbReference>
<dbReference type="PROSITE" id="PS50949">
    <property type="entry name" value="HTH_GNTR"/>
    <property type="match status" value="1"/>
</dbReference>
<dbReference type="PANTHER" id="PTHR44846">
    <property type="entry name" value="MANNOSYL-D-GLYCERATE TRANSPORT/METABOLISM SYSTEM REPRESSOR MNGR-RELATED"/>
    <property type="match status" value="1"/>
</dbReference>
<evidence type="ECO:0000256" key="1">
    <source>
        <dbReference type="ARBA" id="ARBA00023015"/>
    </source>
</evidence>
<evidence type="ECO:0000313" key="7">
    <source>
        <dbReference type="Proteomes" id="UP001501710"/>
    </source>
</evidence>
<dbReference type="InterPro" id="IPR028978">
    <property type="entry name" value="Chorismate_lyase_/UTRA_dom_sf"/>
</dbReference>
<keyword evidence="3" id="KW-0804">Transcription</keyword>
<sequence length="274" mass="30377">MTLEGLQPLSQAADHRLPLWVQVAESLREFAARNTSSAPVRLPTEIQLARHYAVSVSTVRQALTALETEGLLTRRRRHGTFLTARDVQSRPLHLTGSLDDVVHQQASDETTILSRAITSVPDDLRDAYPGASEVVEFQRLRLADGAPLSYAKNYLPQDIGTRISPASLQTGSMTQLLRDDLGLKLSRIDNEIQATAANTQIAELLDVEPRTPVLLSRNLTYDAHGTVVDVALIHYRADRFRFALTLTLGPPDEERTMEEPAPAPPSRPRNPRQK</sequence>
<dbReference type="InterPro" id="IPR011663">
    <property type="entry name" value="UTRA"/>
</dbReference>
<dbReference type="Gene3D" id="1.10.10.10">
    <property type="entry name" value="Winged helix-like DNA-binding domain superfamily/Winged helix DNA-binding domain"/>
    <property type="match status" value="1"/>
</dbReference>
<dbReference type="Proteomes" id="UP001501710">
    <property type="component" value="Unassembled WGS sequence"/>
</dbReference>
<keyword evidence="1" id="KW-0805">Transcription regulation</keyword>
<reference evidence="7" key="1">
    <citation type="journal article" date="2019" name="Int. J. Syst. Evol. Microbiol.">
        <title>The Global Catalogue of Microorganisms (GCM) 10K type strain sequencing project: providing services to taxonomists for standard genome sequencing and annotation.</title>
        <authorList>
            <consortium name="The Broad Institute Genomics Platform"/>
            <consortium name="The Broad Institute Genome Sequencing Center for Infectious Disease"/>
            <person name="Wu L."/>
            <person name="Ma J."/>
        </authorList>
    </citation>
    <scope>NUCLEOTIDE SEQUENCE [LARGE SCALE GENOMIC DNA]</scope>
    <source>
        <strain evidence="7">JCM 17440</strain>
    </source>
</reference>
<keyword evidence="7" id="KW-1185">Reference proteome</keyword>
<accession>A0ABP8C4U8</accession>
<dbReference type="SMART" id="SM00345">
    <property type="entry name" value="HTH_GNTR"/>
    <property type="match status" value="1"/>
</dbReference>
<dbReference type="InterPro" id="IPR050679">
    <property type="entry name" value="Bact_HTH_transcr_reg"/>
</dbReference>
<protein>
    <submittedName>
        <fullName evidence="6">GntR family transcriptional regulator</fullName>
    </submittedName>
</protein>
<evidence type="ECO:0000259" key="5">
    <source>
        <dbReference type="PROSITE" id="PS50949"/>
    </source>
</evidence>
<dbReference type="InterPro" id="IPR036390">
    <property type="entry name" value="WH_DNA-bd_sf"/>
</dbReference>
<evidence type="ECO:0000256" key="4">
    <source>
        <dbReference type="SAM" id="MobiDB-lite"/>
    </source>
</evidence>
<feature type="region of interest" description="Disordered" evidence="4">
    <location>
        <begin position="250"/>
        <end position="274"/>
    </location>
</feature>
<keyword evidence="2" id="KW-0238">DNA-binding</keyword>
<dbReference type="SUPFAM" id="SSF64288">
    <property type="entry name" value="Chorismate lyase-like"/>
    <property type="match status" value="1"/>
</dbReference>
<evidence type="ECO:0000313" key="6">
    <source>
        <dbReference type="EMBL" id="GAA4233637.1"/>
    </source>
</evidence>
<dbReference type="RefSeq" id="WP_344898091.1">
    <property type="nucleotide sequence ID" value="NZ_BAABAS010000007.1"/>
</dbReference>
<evidence type="ECO:0000256" key="3">
    <source>
        <dbReference type="ARBA" id="ARBA00023163"/>
    </source>
</evidence>
<comment type="caution">
    <text evidence="6">The sequence shown here is derived from an EMBL/GenBank/DDBJ whole genome shotgun (WGS) entry which is preliminary data.</text>
</comment>
<gene>
    <name evidence="6" type="ORF">GCM10022254_36540</name>
</gene>
<dbReference type="EMBL" id="BAABAS010000007">
    <property type="protein sequence ID" value="GAA4233637.1"/>
    <property type="molecule type" value="Genomic_DNA"/>
</dbReference>
<dbReference type="CDD" id="cd07377">
    <property type="entry name" value="WHTH_GntR"/>
    <property type="match status" value="1"/>
</dbReference>
<evidence type="ECO:0000256" key="2">
    <source>
        <dbReference type="ARBA" id="ARBA00023125"/>
    </source>
</evidence>
<name>A0ABP8C4U8_9ACTN</name>
<dbReference type="Gene3D" id="3.40.1410.10">
    <property type="entry name" value="Chorismate lyase-like"/>
    <property type="match status" value="1"/>
</dbReference>
<organism evidence="6 7">
    <name type="scientific">Actinomadura meridiana</name>
    <dbReference type="NCBI Taxonomy" id="559626"/>
    <lineage>
        <taxon>Bacteria</taxon>
        <taxon>Bacillati</taxon>
        <taxon>Actinomycetota</taxon>
        <taxon>Actinomycetes</taxon>
        <taxon>Streptosporangiales</taxon>
        <taxon>Thermomonosporaceae</taxon>
        <taxon>Actinomadura</taxon>
    </lineage>
</organism>
<dbReference type="Pfam" id="PF07702">
    <property type="entry name" value="UTRA"/>
    <property type="match status" value="1"/>
</dbReference>
<dbReference type="SUPFAM" id="SSF46785">
    <property type="entry name" value="Winged helix' DNA-binding domain"/>
    <property type="match status" value="1"/>
</dbReference>
<dbReference type="SMART" id="SM00866">
    <property type="entry name" value="UTRA"/>
    <property type="match status" value="1"/>
</dbReference>